<evidence type="ECO:0000313" key="8">
    <source>
        <dbReference type="EMBL" id="MBB5331698.1"/>
    </source>
</evidence>
<dbReference type="AlphaFoldDB" id="A0A9X0QJS7"/>
<dbReference type="SUPFAM" id="SSF56349">
    <property type="entry name" value="DNA breaking-rejoining enzymes"/>
    <property type="match status" value="1"/>
</dbReference>
<evidence type="ECO:0000256" key="5">
    <source>
        <dbReference type="PROSITE-ProRule" id="PRU01248"/>
    </source>
</evidence>
<accession>A0A9X0QJS7</accession>
<dbReference type="EMBL" id="JACHEB010000017">
    <property type="protein sequence ID" value="MBB5331698.1"/>
    <property type="molecule type" value="Genomic_DNA"/>
</dbReference>
<dbReference type="PROSITE" id="PS51900">
    <property type="entry name" value="CB"/>
    <property type="match status" value="1"/>
</dbReference>
<dbReference type="Gene3D" id="1.10.443.10">
    <property type="entry name" value="Intergrase catalytic core"/>
    <property type="match status" value="1"/>
</dbReference>
<keyword evidence="2" id="KW-0229">DNA integration</keyword>
<feature type="domain" description="Core-binding (CB)" evidence="7">
    <location>
        <begin position="16"/>
        <end position="94"/>
    </location>
</feature>
<evidence type="ECO:0000256" key="4">
    <source>
        <dbReference type="ARBA" id="ARBA00023172"/>
    </source>
</evidence>
<protein>
    <submittedName>
        <fullName evidence="8">Integrase</fullName>
    </submittedName>
</protein>
<name>A0A9X0QJS7_9BACT</name>
<evidence type="ECO:0000256" key="1">
    <source>
        <dbReference type="ARBA" id="ARBA00022829"/>
    </source>
</evidence>
<dbReference type="InterPro" id="IPR011010">
    <property type="entry name" value="DNA_brk_join_enz"/>
</dbReference>
<dbReference type="InterPro" id="IPR050090">
    <property type="entry name" value="Tyrosine_recombinase_XerCD"/>
</dbReference>
<evidence type="ECO:0000256" key="3">
    <source>
        <dbReference type="ARBA" id="ARBA00023125"/>
    </source>
</evidence>
<dbReference type="PROSITE" id="PS51898">
    <property type="entry name" value="TYR_RECOMBINASE"/>
    <property type="match status" value="1"/>
</dbReference>
<evidence type="ECO:0000256" key="2">
    <source>
        <dbReference type="ARBA" id="ARBA00022908"/>
    </source>
</evidence>
<reference evidence="8 9" key="1">
    <citation type="submission" date="2020-08" db="EMBL/GenBank/DDBJ databases">
        <title>Genomic Encyclopedia of Type Strains, Phase IV (KMG-V): Genome sequencing to study the core and pangenomes of soil and plant-associated prokaryotes.</title>
        <authorList>
            <person name="Whitman W."/>
        </authorList>
    </citation>
    <scope>NUCLEOTIDE SEQUENCE [LARGE SCALE GENOMIC DNA]</scope>
    <source>
        <strain evidence="8 9">X5P2</strain>
    </source>
</reference>
<proteinExistence type="predicted"/>
<dbReference type="GO" id="GO:0003677">
    <property type="term" value="F:DNA binding"/>
    <property type="evidence" value="ECO:0007669"/>
    <property type="project" value="UniProtKB-UniRule"/>
</dbReference>
<keyword evidence="4" id="KW-0233">DNA recombination</keyword>
<dbReference type="GO" id="GO:0006310">
    <property type="term" value="P:DNA recombination"/>
    <property type="evidence" value="ECO:0007669"/>
    <property type="project" value="UniProtKB-KW"/>
</dbReference>
<keyword evidence="9" id="KW-1185">Reference proteome</keyword>
<feature type="domain" description="Tyr recombinase" evidence="6">
    <location>
        <begin position="119"/>
        <end position="304"/>
    </location>
</feature>
<evidence type="ECO:0000259" key="7">
    <source>
        <dbReference type="PROSITE" id="PS51900"/>
    </source>
</evidence>
<evidence type="ECO:0000313" key="9">
    <source>
        <dbReference type="Proteomes" id="UP000535182"/>
    </source>
</evidence>
<dbReference type="Proteomes" id="UP000535182">
    <property type="component" value="Unassembled WGS sequence"/>
</dbReference>
<dbReference type="InterPro" id="IPR002104">
    <property type="entry name" value="Integrase_catalytic"/>
</dbReference>
<dbReference type="GO" id="GO:0015074">
    <property type="term" value="P:DNA integration"/>
    <property type="evidence" value="ECO:0007669"/>
    <property type="project" value="UniProtKB-KW"/>
</dbReference>
<keyword evidence="3 5" id="KW-0238">DNA-binding</keyword>
<gene>
    <name evidence="8" type="ORF">HDF14_005347</name>
</gene>
<dbReference type="InterPro" id="IPR013762">
    <property type="entry name" value="Integrase-like_cat_sf"/>
</dbReference>
<sequence>MNTSLVHVELPPAEVPYALTQAQAMLRQMVLDTVPSIHSKRNYAKALDDLFAFCARRPLSRALLMEYRTTMEHLSPSTINVRMSAIRKLVGEAMRNGMIGREEADNLTDIPNVRQKGTRLGNWLTREQARELLAVPDRSTLKGKRDYVIIALLVGCALRRRELATLNIEDIQLREGRWVIIDLRGKGGRIRTVAVPIWVKQGINSWMTAAKIEDGRLLRPVSKSGKIPRHELGDWAIWSVVEQSSKQIGIEHFGAHDLRRTCAKLCRKSGGDLEQIKFLLGHSSIQTTERYLGSEQEIEIAVNDNLGL</sequence>
<keyword evidence="1" id="KW-0159">Chromosome partition</keyword>
<dbReference type="InterPro" id="IPR044068">
    <property type="entry name" value="CB"/>
</dbReference>
<dbReference type="Pfam" id="PF00589">
    <property type="entry name" value="Phage_integrase"/>
    <property type="match status" value="1"/>
</dbReference>
<dbReference type="RefSeq" id="WP_313899691.1">
    <property type="nucleotide sequence ID" value="NZ_JACHEB010000017.1"/>
</dbReference>
<organism evidence="8 9">
    <name type="scientific">Tunturiibacter gelidiferens</name>
    <dbReference type="NCBI Taxonomy" id="3069689"/>
    <lineage>
        <taxon>Bacteria</taxon>
        <taxon>Pseudomonadati</taxon>
        <taxon>Acidobacteriota</taxon>
        <taxon>Terriglobia</taxon>
        <taxon>Terriglobales</taxon>
        <taxon>Acidobacteriaceae</taxon>
        <taxon>Tunturiibacter</taxon>
    </lineage>
</organism>
<dbReference type="PANTHER" id="PTHR30349:SF81">
    <property type="entry name" value="TYROSINE RECOMBINASE XERC"/>
    <property type="match status" value="1"/>
</dbReference>
<dbReference type="PANTHER" id="PTHR30349">
    <property type="entry name" value="PHAGE INTEGRASE-RELATED"/>
    <property type="match status" value="1"/>
</dbReference>
<dbReference type="GO" id="GO:0007059">
    <property type="term" value="P:chromosome segregation"/>
    <property type="evidence" value="ECO:0007669"/>
    <property type="project" value="UniProtKB-KW"/>
</dbReference>
<comment type="caution">
    <text evidence="8">The sequence shown here is derived from an EMBL/GenBank/DDBJ whole genome shotgun (WGS) entry which is preliminary data.</text>
</comment>
<evidence type="ECO:0000259" key="6">
    <source>
        <dbReference type="PROSITE" id="PS51898"/>
    </source>
</evidence>
<dbReference type="CDD" id="cd00397">
    <property type="entry name" value="DNA_BRE_C"/>
    <property type="match status" value="1"/>
</dbReference>